<reference evidence="2 3" key="1">
    <citation type="submission" date="2020-04" db="EMBL/GenBank/DDBJ databases">
        <title>Novel species.</title>
        <authorList>
            <person name="Teo W.F.A."/>
            <person name="Lipun K."/>
            <person name="Srisuk N."/>
            <person name="Duangmal K."/>
        </authorList>
    </citation>
    <scope>NUCLEOTIDE SEQUENCE [LARGE SCALE GENOMIC DNA]</scope>
    <source>
        <strain evidence="2 3">K13G38</strain>
    </source>
</reference>
<dbReference type="EMBL" id="JAAXLS010000073">
    <property type="protein sequence ID" value="NKQ58996.1"/>
    <property type="molecule type" value="Genomic_DNA"/>
</dbReference>
<feature type="compositionally biased region" description="Low complexity" evidence="1">
    <location>
        <begin position="446"/>
        <end position="484"/>
    </location>
</feature>
<evidence type="ECO:0000256" key="1">
    <source>
        <dbReference type="SAM" id="MobiDB-lite"/>
    </source>
</evidence>
<feature type="compositionally biased region" description="Gly residues" evidence="1">
    <location>
        <begin position="414"/>
        <end position="427"/>
    </location>
</feature>
<dbReference type="SUPFAM" id="SSF140453">
    <property type="entry name" value="EsxAB dimer-like"/>
    <property type="match status" value="1"/>
</dbReference>
<feature type="compositionally biased region" description="Low complexity" evidence="1">
    <location>
        <begin position="596"/>
        <end position="615"/>
    </location>
</feature>
<feature type="compositionally biased region" description="Low complexity" evidence="1">
    <location>
        <begin position="535"/>
        <end position="574"/>
    </location>
</feature>
<evidence type="ECO:0008006" key="4">
    <source>
        <dbReference type="Google" id="ProtNLM"/>
    </source>
</evidence>
<accession>A0ABX1JK22</accession>
<evidence type="ECO:0000313" key="3">
    <source>
        <dbReference type="Proteomes" id="UP000715441"/>
    </source>
</evidence>
<name>A0ABX1JK22_9PSEU</name>
<feature type="compositionally biased region" description="Basic and acidic residues" evidence="1">
    <location>
        <begin position="889"/>
        <end position="898"/>
    </location>
</feature>
<feature type="compositionally biased region" description="Gly residues" evidence="1">
    <location>
        <begin position="870"/>
        <end position="888"/>
    </location>
</feature>
<dbReference type="InterPro" id="IPR010310">
    <property type="entry name" value="T7SS_ESAT-6-like"/>
</dbReference>
<comment type="caution">
    <text evidence="2">The sequence shown here is derived from an EMBL/GenBank/DDBJ whole genome shotgun (WGS) entry which is preliminary data.</text>
</comment>
<protein>
    <recommendedName>
        <fullName evidence="4">WXG100 family type VII secretion target</fullName>
    </recommendedName>
</protein>
<feature type="region of interest" description="Disordered" evidence="1">
    <location>
        <begin position="88"/>
        <end position="107"/>
    </location>
</feature>
<gene>
    <name evidence="2" type="ORF">HFP15_39760</name>
</gene>
<feature type="compositionally biased region" description="Polar residues" evidence="1">
    <location>
        <begin position="509"/>
        <end position="518"/>
    </location>
</feature>
<feature type="compositionally biased region" description="Basic and acidic residues" evidence="1">
    <location>
        <begin position="678"/>
        <end position="698"/>
    </location>
</feature>
<dbReference type="InterPro" id="IPR036689">
    <property type="entry name" value="ESAT-6-like_sf"/>
</dbReference>
<dbReference type="RefSeq" id="WP_168523351.1">
    <property type="nucleotide sequence ID" value="NZ_JAAXLS010000073.1"/>
</dbReference>
<feature type="compositionally biased region" description="Gly residues" evidence="1">
    <location>
        <begin position="485"/>
        <end position="496"/>
    </location>
</feature>
<feature type="region of interest" description="Disordered" evidence="1">
    <location>
        <begin position="370"/>
        <end position="929"/>
    </location>
</feature>
<feature type="compositionally biased region" description="Gly residues" evidence="1">
    <location>
        <begin position="379"/>
        <end position="398"/>
    </location>
</feature>
<dbReference type="Pfam" id="PF06013">
    <property type="entry name" value="WXG100"/>
    <property type="match status" value="1"/>
</dbReference>
<evidence type="ECO:0000313" key="2">
    <source>
        <dbReference type="EMBL" id="NKQ58996.1"/>
    </source>
</evidence>
<dbReference type="Gene3D" id="1.10.287.1060">
    <property type="entry name" value="ESAT-6-like"/>
    <property type="match status" value="1"/>
</dbReference>
<dbReference type="Proteomes" id="UP000715441">
    <property type="component" value="Unassembled WGS sequence"/>
</dbReference>
<feature type="compositionally biased region" description="Low complexity" evidence="1">
    <location>
        <begin position="841"/>
        <end position="869"/>
    </location>
</feature>
<organism evidence="2 3">
    <name type="scientific">Amycolatopsis acididurans</name>
    <dbReference type="NCBI Taxonomy" id="2724524"/>
    <lineage>
        <taxon>Bacteria</taxon>
        <taxon>Bacillati</taxon>
        <taxon>Actinomycetota</taxon>
        <taxon>Actinomycetes</taxon>
        <taxon>Pseudonocardiales</taxon>
        <taxon>Pseudonocardiaceae</taxon>
        <taxon>Amycolatopsis</taxon>
    </lineage>
</organism>
<proteinExistence type="predicted"/>
<keyword evidence="3" id="KW-1185">Reference proteome</keyword>
<feature type="compositionally biased region" description="Basic and acidic residues" evidence="1">
    <location>
        <begin position="616"/>
        <end position="634"/>
    </location>
</feature>
<feature type="compositionally biased region" description="Basic and acidic residues" evidence="1">
    <location>
        <begin position="722"/>
        <end position="742"/>
    </location>
</feature>
<feature type="compositionally biased region" description="Low complexity" evidence="1">
    <location>
        <begin position="817"/>
        <end position="833"/>
    </location>
</feature>
<sequence length="929" mass="92177">MARTWADVKALLDDPSLAPDKKTALISAWINDNPDQPQAERDEAQKYADAYNANPFIGGSVDDAYDDAKTAADQAGYNENQLTKAVDEGKTQLQDKQPPASGGVGTKTSDELFDAAAPALKVFETFGSLLAKVPDDCRGNTRALDLDKDVRSRFDEQRGISFENFLADADHFRTGSTTLEQNISDTGSALSTVFQTWTGAGADAASDNYNDKILPKANKLVQTLENVSQATSSTAGTVFSLCKNKADAVVDLYTDLVGKADYTMAQKVMAVANGEHGSKDDLAQIAGWMDLNFGTDLVSTLNDDGCCDDDDIQKEGQNLAKQWVQNAFNPDMWDRIWTSFDKTCKDTKELVDKAYDELDKVMSQVRNEFQNADQPGTAGNTGPGGVGQGGSGTTGSGAGQFDVPEVSGSSGAPGSPGGGTDVSGIGSGSTSAAGASGNFGSGSGPGADSSLPSGTTPSGDTSSAGSGLSGLGSTPPAGSPAPGSSGSGSGGSGSSGGDDAAALEAAKQKAQSALNSYSGDPIKTDSGLGGGGSGSATEKSSAGLGSSGSGSPASSGKDNAAALEAAKQKAQSALNSYSGDPIKTDSGLGGGGSGSGTEKSSAGLGSSGSGSPASSGKDDAAKLEEAKQKAKDALDSYSGDGSATGADGLKGDSLGEANPDTLKVEQGGKTFEMTEPGTDGKMDIKVGEGTGDPKDYRLDWSGTKDTGDPGQPGADGAYHPGADGKIHIQDGDLKITAERPDGPDGPTKVTVDDGSGSPATYTLGDSDKTPNLGHASALPATGSPDLPAGDVSSPAAHSGISAPSFSGGGLPGTDPVSASSGGLGAVSSGDAASPGTGVQSGAGAAAAAVPAAAPQAAALPDAGSSPAGMSGMGMAGMGGMGAGQGGGENQERTSRAYRIDGGIFDAGEKPGPRIIGSLDDDGDRPVKKR</sequence>